<gene>
    <name evidence="1" type="ORF">CAUS1442_LOCUS4812</name>
</gene>
<protein>
    <submittedName>
        <fullName evidence="1">Uncharacterized protein</fullName>
    </submittedName>
</protein>
<proteinExistence type="predicted"/>
<organism evidence="1">
    <name type="scientific">Craspedostauros australis</name>
    <dbReference type="NCBI Taxonomy" id="1486917"/>
    <lineage>
        <taxon>Eukaryota</taxon>
        <taxon>Sar</taxon>
        <taxon>Stramenopiles</taxon>
        <taxon>Ochrophyta</taxon>
        <taxon>Bacillariophyta</taxon>
        <taxon>Bacillariophyceae</taxon>
        <taxon>Bacillariophycidae</taxon>
        <taxon>Naviculales</taxon>
        <taxon>Naviculaceae</taxon>
        <taxon>Craspedostauros</taxon>
    </lineage>
</organism>
<reference evidence="1" key="1">
    <citation type="submission" date="2021-01" db="EMBL/GenBank/DDBJ databases">
        <authorList>
            <person name="Corre E."/>
            <person name="Pelletier E."/>
            <person name="Niang G."/>
            <person name="Scheremetjew M."/>
            <person name="Finn R."/>
            <person name="Kale V."/>
            <person name="Holt S."/>
            <person name="Cochrane G."/>
            <person name="Meng A."/>
            <person name="Brown T."/>
            <person name="Cohen L."/>
        </authorList>
    </citation>
    <scope>NUCLEOTIDE SEQUENCE</scope>
    <source>
        <strain evidence="1">CCMP3328</strain>
    </source>
</reference>
<name>A0A7R9WR57_9STRA</name>
<dbReference type="SUPFAM" id="SSF52047">
    <property type="entry name" value="RNI-like"/>
    <property type="match status" value="1"/>
</dbReference>
<sequence>MDDSRNNESPRLGKRMKSCHAPVAIGEDRGRAVADTVHPVPANGDTNLMAAAAEASEAAVRLAVDAARAGRRSTSMDAPVRVSMDEWKLFMRNAKRLPCLLESMKQHEMAQIGDSIMISRKETPCIGEYWERFLQTDVVSVFVRKTIAVGDMPIADDVKRYLEDINALLVAYNNNDTKRAFFKLSLNLLPFVNNANLNSIALTNIQQIDVQCSIVVAHSAKQIRLANCTFVDHGKALCQHLIKAGRDVETLDISRCPKIYYRNKVLELSKIRSFRLGHIPIAMGWMESAAKNRHIRKLVIAGVTIRNARDYERTQALIATTSARELRFFHWCFHASHDEENWILQALQRNHNIESLNLVAAMTQYDWQRDIDPVLRRNKQRNKWLDTVPHTSRDDNCLAVFVKALQRHSALRDDSEYIFESLRNGHLQFHVLASSRQRIVGKQQ</sequence>
<dbReference type="AlphaFoldDB" id="A0A7R9WR57"/>
<dbReference type="EMBL" id="HBEF01007699">
    <property type="protein sequence ID" value="CAD8332711.1"/>
    <property type="molecule type" value="Transcribed_RNA"/>
</dbReference>
<accession>A0A7R9WR57</accession>
<evidence type="ECO:0000313" key="1">
    <source>
        <dbReference type="EMBL" id="CAD8332711.1"/>
    </source>
</evidence>